<comment type="caution">
    <text evidence="6">The sequence shown here is derived from an EMBL/GenBank/DDBJ whole genome shotgun (WGS) entry which is preliminary data.</text>
</comment>
<evidence type="ECO:0000313" key="6">
    <source>
        <dbReference type="EMBL" id="GAA1148815.1"/>
    </source>
</evidence>
<evidence type="ECO:0000256" key="5">
    <source>
        <dbReference type="ARBA" id="ARBA00023239"/>
    </source>
</evidence>
<proteinExistence type="inferred from homology"/>
<evidence type="ECO:0000256" key="1">
    <source>
        <dbReference type="ARBA" id="ARBA00001554"/>
    </source>
</evidence>
<dbReference type="EC" id="4.2.1.96" evidence="3"/>
<comment type="catalytic activity">
    <reaction evidence="1">
        <text>(4aS,6R)-4a-hydroxy-L-erythro-5,6,7,8-tetrahydrobiopterin = (6R)-L-erythro-6,7-dihydrobiopterin + H2O</text>
        <dbReference type="Rhea" id="RHEA:11920"/>
        <dbReference type="ChEBI" id="CHEBI:15377"/>
        <dbReference type="ChEBI" id="CHEBI:15642"/>
        <dbReference type="ChEBI" id="CHEBI:43120"/>
        <dbReference type="EC" id="4.2.1.96"/>
    </reaction>
</comment>
<keyword evidence="7" id="KW-1185">Reference proteome</keyword>
<dbReference type="InterPro" id="IPR038282">
    <property type="entry name" value="DUF2267_sf"/>
</dbReference>
<comment type="similarity">
    <text evidence="2">Belongs to the pterin-4-alpha-carbinolamine dehydratase family.</text>
</comment>
<dbReference type="EMBL" id="BAAAJE010000015">
    <property type="protein sequence ID" value="GAA1148815.1"/>
    <property type="molecule type" value="Genomic_DNA"/>
</dbReference>
<dbReference type="Gene3D" id="3.30.1360.20">
    <property type="entry name" value="Transcriptional coactivator/pterin dehydratase"/>
    <property type="match status" value="1"/>
</dbReference>
<dbReference type="InterPro" id="IPR036428">
    <property type="entry name" value="PCD_sf"/>
</dbReference>
<dbReference type="Pfam" id="PF10025">
    <property type="entry name" value="DUF2267"/>
    <property type="match status" value="1"/>
</dbReference>
<evidence type="ECO:0000256" key="3">
    <source>
        <dbReference type="ARBA" id="ARBA00013252"/>
    </source>
</evidence>
<reference evidence="7" key="1">
    <citation type="journal article" date="2019" name="Int. J. Syst. Evol. Microbiol.">
        <title>The Global Catalogue of Microorganisms (GCM) 10K type strain sequencing project: providing services to taxonomists for standard genome sequencing and annotation.</title>
        <authorList>
            <consortium name="The Broad Institute Genomics Platform"/>
            <consortium name="The Broad Institute Genome Sequencing Center for Infectious Disease"/>
            <person name="Wu L."/>
            <person name="Ma J."/>
        </authorList>
    </citation>
    <scope>NUCLEOTIDE SEQUENCE [LARGE SCALE GENOMIC DNA]</scope>
    <source>
        <strain evidence="7">JCM 11813</strain>
    </source>
</reference>
<evidence type="ECO:0000313" key="7">
    <source>
        <dbReference type="Proteomes" id="UP001499979"/>
    </source>
</evidence>
<name>A0ABP4EZ47_9ACTN</name>
<dbReference type="InterPro" id="IPR001533">
    <property type="entry name" value="Pterin_deHydtase"/>
</dbReference>
<dbReference type="Gene3D" id="1.10.490.110">
    <property type="entry name" value="Uncharacterized conserved protein DUF2267"/>
    <property type="match status" value="1"/>
</dbReference>
<dbReference type="Proteomes" id="UP001499979">
    <property type="component" value="Unassembled WGS sequence"/>
</dbReference>
<dbReference type="InterPro" id="IPR018727">
    <property type="entry name" value="DUF2267"/>
</dbReference>
<accession>A0ABP4EZ47</accession>
<evidence type="ECO:0000256" key="4">
    <source>
        <dbReference type="ARBA" id="ARBA00021735"/>
    </source>
</evidence>
<sequence>MVAHRELLEAIAERAGLDPPDTARRPAESVLVGVARRLDGPSRAALGSTLPSHLATLVGESAPLRRDQGRTPFLQTVASELDTTPERARFLAQAVLAALADRDAPTAEAVRSQLPDDFAELFAAPGDGPPPDRAATAALPEPTDLTADEVAAALASLPGWTGDVRALERTVDLPPGIGEEFRNRIAREEQAMNHHAVVEDRPDGTVFRVWTHARGVVTDLDVELARRISAIIEES</sequence>
<organism evidence="6 7">
    <name type="scientific">Nocardioides aquiterrae</name>
    <dbReference type="NCBI Taxonomy" id="203799"/>
    <lineage>
        <taxon>Bacteria</taxon>
        <taxon>Bacillati</taxon>
        <taxon>Actinomycetota</taxon>
        <taxon>Actinomycetes</taxon>
        <taxon>Propionibacteriales</taxon>
        <taxon>Nocardioidaceae</taxon>
        <taxon>Nocardioides</taxon>
    </lineage>
</organism>
<evidence type="ECO:0000256" key="2">
    <source>
        <dbReference type="ARBA" id="ARBA00006472"/>
    </source>
</evidence>
<dbReference type="SUPFAM" id="SSF55248">
    <property type="entry name" value="PCD-like"/>
    <property type="match status" value="1"/>
</dbReference>
<dbReference type="Pfam" id="PF01329">
    <property type="entry name" value="Pterin_4a"/>
    <property type="match status" value="1"/>
</dbReference>
<protein>
    <recommendedName>
        <fullName evidence="4">Putative pterin-4-alpha-carbinolamine dehydratase</fullName>
        <ecNumber evidence="3">4.2.1.96</ecNumber>
    </recommendedName>
</protein>
<keyword evidence="5" id="KW-0456">Lyase</keyword>
<gene>
    <name evidence="6" type="ORF">GCM10009606_29380</name>
</gene>